<proteinExistence type="predicted"/>
<dbReference type="Proteomes" id="UP001417504">
    <property type="component" value="Unassembled WGS sequence"/>
</dbReference>
<protein>
    <submittedName>
        <fullName evidence="2">Uncharacterized protein</fullName>
    </submittedName>
</protein>
<comment type="caution">
    <text evidence="2">The sequence shown here is derived from an EMBL/GenBank/DDBJ whole genome shotgun (WGS) entry which is preliminary data.</text>
</comment>
<accession>A0AAP0PUT9</accession>
<keyword evidence="3" id="KW-1185">Reference proteome</keyword>
<dbReference type="EMBL" id="JBBNAE010000001">
    <property type="protein sequence ID" value="KAK9155695.1"/>
    <property type="molecule type" value="Genomic_DNA"/>
</dbReference>
<sequence length="104" mass="11250">MTGSTCYQPLSLHRGLPSLRRHMIHVPPPSPSVLGKPKAPSSQRTPLAPAASSLVVRSPQFSLVSMHPTPTPLLVLPSSIHGLEGTRKWCMDGTQFDSHPQLLL</sequence>
<reference evidence="2 3" key="1">
    <citation type="submission" date="2024-01" db="EMBL/GenBank/DDBJ databases">
        <title>Genome assemblies of Stephania.</title>
        <authorList>
            <person name="Yang L."/>
        </authorList>
    </citation>
    <scope>NUCLEOTIDE SEQUENCE [LARGE SCALE GENOMIC DNA]</scope>
    <source>
        <strain evidence="2">QJT</strain>
        <tissue evidence="2">Leaf</tissue>
    </source>
</reference>
<gene>
    <name evidence="2" type="ORF">Sjap_003175</name>
</gene>
<organism evidence="2 3">
    <name type="scientific">Stephania japonica</name>
    <dbReference type="NCBI Taxonomy" id="461633"/>
    <lineage>
        <taxon>Eukaryota</taxon>
        <taxon>Viridiplantae</taxon>
        <taxon>Streptophyta</taxon>
        <taxon>Embryophyta</taxon>
        <taxon>Tracheophyta</taxon>
        <taxon>Spermatophyta</taxon>
        <taxon>Magnoliopsida</taxon>
        <taxon>Ranunculales</taxon>
        <taxon>Menispermaceae</taxon>
        <taxon>Menispermoideae</taxon>
        <taxon>Cissampelideae</taxon>
        <taxon>Stephania</taxon>
    </lineage>
</organism>
<name>A0AAP0PUT9_9MAGN</name>
<evidence type="ECO:0000313" key="2">
    <source>
        <dbReference type="EMBL" id="KAK9155695.1"/>
    </source>
</evidence>
<dbReference type="AlphaFoldDB" id="A0AAP0PUT9"/>
<evidence type="ECO:0000256" key="1">
    <source>
        <dbReference type="SAM" id="MobiDB-lite"/>
    </source>
</evidence>
<feature type="region of interest" description="Disordered" evidence="1">
    <location>
        <begin position="21"/>
        <end position="50"/>
    </location>
</feature>
<evidence type="ECO:0000313" key="3">
    <source>
        <dbReference type="Proteomes" id="UP001417504"/>
    </source>
</evidence>